<proteinExistence type="predicted"/>
<evidence type="ECO:0000313" key="2">
    <source>
        <dbReference type="Proteomes" id="UP000218891"/>
    </source>
</evidence>
<protein>
    <submittedName>
        <fullName evidence="1">Dehydrogenase with variable specificity</fullName>
    </submittedName>
</protein>
<sequence>MRVNVVSPEFFKETMEMMGIDSAAGVTAADTAKANEAEVGGHNTGATLAVRDDA</sequence>
<accession>A0ABM6PFP9</accession>
<dbReference type="EMBL" id="CP010643">
    <property type="protein sequence ID" value="ATG36460.1"/>
    <property type="molecule type" value="Genomic_DNA"/>
</dbReference>
<organism evidence="1 2">
    <name type="scientific">Phaeobacter piscinae</name>
    <dbReference type="NCBI Taxonomy" id="1580596"/>
    <lineage>
        <taxon>Bacteria</taxon>
        <taxon>Pseudomonadati</taxon>
        <taxon>Pseudomonadota</taxon>
        <taxon>Alphaproteobacteria</taxon>
        <taxon>Rhodobacterales</taxon>
        <taxon>Roseobacteraceae</taxon>
        <taxon>Phaeobacter</taxon>
    </lineage>
</organism>
<reference evidence="1 2" key="1">
    <citation type="journal article" date="2017" name="Front. Microbiol.">
        <title>Phaeobacter piscinae sp. nov., a species of the Roseobacter group and potential aquaculture probiont.</title>
        <authorList>
            <person name="Sonnenschein E.C."/>
            <person name="Phippen C.B.W."/>
            <person name="Nielsen K.F."/>
            <person name="Mateiu R.V."/>
            <person name="Melchiorsen J."/>
            <person name="Gram L."/>
            <person name="Overmann J."/>
            <person name="Freese H.M."/>
        </authorList>
    </citation>
    <scope>NUCLEOTIDE SEQUENCE [LARGE SCALE GENOMIC DNA]</scope>
    <source>
        <strain evidence="1 2">P36</strain>
    </source>
</reference>
<keyword evidence="2" id="KW-1185">Reference proteome</keyword>
<reference evidence="1 2" key="2">
    <citation type="journal article" date="2017" name="Genome Biol. Evol.">
        <title>Trajectories and Drivers of Genome Evolution in Surface-Associated Marine Phaeobacter.</title>
        <authorList>
            <person name="Freese H.M."/>
            <person name="Sikorski J."/>
            <person name="Bunk B."/>
            <person name="Scheuner C."/>
            <person name="Meier-Kolthoff J.P."/>
            <person name="Sproer C."/>
            <person name="Gram L."/>
            <person name="Overmann J."/>
        </authorList>
    </citation>
    <scope>NUCLEOTIDE SEQUENCE [LARGE SCALE GENOMIC DNA]</scope>
    <source>
        <strain evidence="1 2">P36</strain>
    </source>
</reference>
<dbReference type="Proteomes" id="UP000218891">
    <property type="component" value="Chromosome"/>
</dbReference>
<reference evidence="1 2" key="4">
    <citation type="journal article" date="2018" name="Environ. Microbiol. Rep.">
        <title>Phylogenetic distribution of roseobacticides in the Roseobacter group and their effect on microalgae.</title>
        <authorList>
            <person name="Sonnenschein E.C."/>
            <person name="Phippen C.B."/>
            <person name="Bentzon-Tilia M."/>
            <person name="Rasmussen S.A."/>
            <person name="Nielsen K.F."/>
            <person name="Gram L."/>
        </authorList>
    </citation>
    <scope>NUCLEOTIDE SEQUENCE [LARGE SCALE GENOMIC DNA]</scope>
    <source>
        <strain evidence="1 2">P36</strain>
    </source>
</reference>
<reference evidence="1 2" key="3">
    <citation type="journal article" date="2017" name="Int. J. Syst. Evol. Microbiol.">
        <title>Adaptation of Surface-Associated Bacteria to the Open Ocean: A Genomically Distinct Subpopulation of Phaeobacter gallaeciensis Colonizes Pacific Mesozooplankton.</title>
        <authorList>
            <person name="Freese H.M."/>
            <person name="Methner A."/>
            <person name="Overmann J."/>
        </authorList>
    </citation>
    <scope>NUCLEOTIDE SEQUENCE [LARGE SCALE GENOMIC DNA]</scope>
    <source>
        <strain evidence="1 2">P36</strain>
    </source>
</reference>
<gene>
    <name evidence="1" type="ORF">PhaeoP36_02335</name>
</gene>
<evidence type="ECO:0000313" key="1">
    <source>
        <dbReference type="EMBL" id="ATG36460.1"/>
    </source>
</evidence>
<name>A0ABM6PFP9_9RHOB</name>